<dbReference type="InterPro" id="IPR058240">
    <property type="entry name" value="rSAM_sf"/>
</dbReference>
<dbReference type="GO" id="GO:0005829">
    <property type="term" value="C:cytosol"/>
    <property type="evidence" value="ECO:0007669"/>
    <property type="project" value="TreeGrafter"/>
</dbReference>
<evidence type="ECO:0000256" key="6">
    <source>
        <dbReference type="ARBA" id="ARBA00023004"/>
    </source>
</evidence>
<dbReference type="OrthoDB" id="9801424at2"/>
<dbReference type="InterPro" id="IPR034466">
    <property type="entry name" value="Methyltransferase_Class_B"/>
</dbReference>
<dbReference type="GO" id="GO:0051539">
    <property type="term" value="F:4 iron, 4 sulfur cluster binding"/>
    <property type="evidence" value="ECO:0007669"/>
    <property type="project" value="UniProtKB-KW"/>
</dbReference>
<dbReference type="GO" id="GO:0031419">
    <property type="term" value="F:cobalamin binding"/>
    <property type="evidence" value="ECO:0007669"/>
    <property type="project" value="InterPro"/>
</dbReference>
<organism evidence="9 10">
    <name type="scientific">Ruminococcus albus SY3</name>
    <dbReference type="NCBI Taxonomy" id="1341156"/>
    <lineage>
        <taxon>Bacteria</taxon>
        <taxon>Bacillati</taxon>
        <taxon>Bacillota</taxon>
        <taxon>Clostridia</taxon>
        <taxon>Eubacteriales</taxon>
        <taxon>Oscillospiraceae</taxon>
        <taxon>Ruminococcus</taxon>
    </lineage>
</organism>
<dbReference type="Pfam" id="PF04055">
    <property type="entry name" value="Radical_SAM"/>
    <property type="match status" value="1"/>
</dbReference>
<dbReference type="InterPro" id="IPR006158">
    <property type="entry name" value="Cobalamin-bd"/>
</dbReference>
<name>A0A011V2L5_RUMAL</name>
<dbReference type="RefSeq" id="WP_037286565.1">
    <property type="nucleotide sequence ID" value="NZ_JEOB01000002.1"/>
</dbReference>
<keyword evidence="3" id="KW-0808">Transferase</keyword>
<dbReference type="PANTHER" id="PTHR43409:SF7">
    <property type="entry name" value="BLL1977 PROTEIN"/>
    <property type="match status" value="1"/>
</dbReference>
<dbReference type="SMART" id="SM00729">
    <property type="entry name" value="Elp3"/>
    <property type="match status" value="1"/>
</dbReference>
<dbReference type="SFLD" id="SFLDG01123">
    <property type="entry name" value="methyltransferase_(Class_B)"/>
    <property type="match status" value="1"/>
</dbReference>
<proteinExistence type="predicted"/>
<keyword evidence="4" id="KW-0949">S-adenosyl-L-methionine</keyword>
<comment type="caution">
    <text evidence="9">The sequence shown here is derived from an EMBL/GenBank/DDBJ whole genome shotgun (WGS) entry which is preliminary data.</text>
</comment>
<evidence type="ECO:0000256" key="4">
    <source>
        <dbReference type="ARBA" id="ARBA00022691"/>
    </source>
</evidence>
<dbReference type="InterPro" id="IPR007197">
    <property type="entry name" value="rSAM"/>
</dbReference>
<accession>A0A011V2L5</accession>
<dbReference type="PANTHER" id="PTHR43409">
    <property type="entry name" value="ANAEROBIC MAGNESIUM-PROTOPORPHYRIN IX MONOMETHYL ESTER CYCLASE-RELATED"/>
    <property type="match status" value="1"/>
</dbReference>
<evidence type="ECO:0000256" key="7">
    <source>
        <dbReference type="ARBA" id="ARBA00023014"/>
    </source>
</evidence>
<reference evidence="9 10" key="1">
    <citation type="submission" date="2013-06" db="EMBL/GenBank/DDBJ databases">
        <title>Rumen cellulosomics: divergent fiber-degrading strategies revealed by comparative genome-wide analysis of six Ruminococcal strains.</title>
        <authorList>
            <person name="Dassa B."/>
            <person name="Borovok I."/>
            <person name="Lamed R."/>
            <person name="Flint H."/>
            <person name="Yeoman C.J."/>
            <person name="White B."/>
            <person name="Bayer E.A."/>
        </authorList>
    </citation>
    <scope>NUCLEOTIDE SEQUENCE [LARGE SCALE GENOMIC DNA]</scope>
    <source>
        <strain evidence="9 10">SY3</strain>
    </source>
</reference>
<dbReference type="SFLD" id="SFLDG01082">
    <property type="entry name" value="B12-binding_domain_containing"/>
    <property type="match status" value="1"/>
</dbReference>
<dbReference type="PATRIC" id="fig|1341156.4.peg.1934"/>
<keyword evidence="10" id="KW-1185">Reference proteome</keyword>
<dbReference type="GO" id="GO:0003824">
    <property type="term" value="F:catalytic activity"/>
    <property type="evidence" value="ECO:0007669"/>
    <property type="project" value="InterPro"/>
</dbReference>
<dbReference type="GO" id="GO:0046872">
    <property type="term" value="F:metal ion binding"/>
    <property type="evidence" value="ECO:0007669"/>
    <property type="project" value="UniProtKB-KW"/>
</dbReference>
<dbReference type="InterPro" id="IPR051198">
    <property type="entry name" value="BchE-like"/>
</dbReference>
<protein>
    <submittedName>
        <fullName evidence="9">Radical SAM protein</fullName>
    </submittedName>
</protein>
<keyword evidence="7" id="KW-0411">Iron-sulfur</keyword>
<keyword evidence="5" id="KW-0479">Metal-binding</keyword>
<dbReference type="Proteomes" id="UP000021369">
    <property type="component" value="Unassembled WGS sequence"/>
</dbReference>
<evidence type="ECO:0000313" key="9">
    <source>
        <dbReference type="EMBL" id="EXM39682.1"/>
    </source>
</evidence>
<dbReference type="Gene3D" id="3.20.20.70">
    <property type="entry name" value="Aldolase class I"/>
    <property type="match status" value="1"/>
</dbReference>
<dbReference type="EMBL" id="JEOB01000002">
    <property type="protein sequence ID" value="EXM39682.1"/>
    <property type="molecule type" value="Genomic_DNA"/>
</dbReference>
<dbReference type="SUPFAM" id="SSF102114">
    <property type="entry name" value="Radical SAM enzymes"/>
    <property type="match status" value="1"/>
</dbReference>
<dbReference type="AlphaFoldDB" id="A0A011V2L5"/>
<evidence type="ECO:0000313" key="10">
    <source>
        <dbReference type="Proteomes" id="UP000021369"/>
    </source>
</evidence>
<dbReference type="Pfam" id="PF02310">
    <property type="entry name" value="B12-binding"/>
    <property type="match status" value="1"/>
</dbReference>
<evidence type="ECO:0000256" key="3">
    <source>
        <dbReference type="ARBA" id="ARBA00022679"/>
    </source>
</evidence>
<evidence type="ECO:0000259" key="8">
    <source>
        <dbReference type="PROSITE" id="PS51918"/>
    </source>
</evidence>
<comment type="cofactor">
    <cofactor evidence="1">
        <name>[4Fe-4S] cluster</name>
        <dbReference type="ChEBI" id="CHEBI:49883"/>
    </cofactor>
</comment>
<keyword evidence="6" id="KW-0408">Iron</keyword>
<dbReference type="SFLD" id="SFLDS00029">
    <property type="entry name" value="Radical_SAM"/>
    <property type="match status" value="1"/>
</dbReference>
<evidence type="ECO:0000256" key="2">
    <source>
        <dbReference type="ARBA" id="ARBA00022603"/>
    </source>
</evidence>
<sequence>MDNRKILLVHPEISRTKYNFAGIIDNEPLELEYICTVLKDAGYEPFIWDGQVEEQPFVKRLADISPFAVYVCGRTRQENFMKEYCRAAKDIGCITMIGGLHAQHNHKRFYESYIDFVFRSFDIFGIVNVLENKAIDTVNGLCINRGNRWIENEAVPFDIKRLPRPDRSYFYAHPRYRYLELQPCAHVRTAYCCPYKCKFCYRNRLNCGTYSARDIADVVDEIASIECDNIYFIDDDFLFGEKRLEEFIRLVKERGIHKKYVCYGRADFISKHRDLMERLKEIGFYYVLVGLEAADDKHLYRYNKKSDLYANSAAVEILNDLGINAMGMFIVDLDFKARDFRDISKWVRKHKLKHAAISIFTPEMNSELFEEYRSRLITRDPSHWDYLHVVAKPSHMSVRRYYMHYHILIGRLFLRAWRQGIYDFIDYKFFIGSIVKNMFRFGG</sequence>
<dbReference type="InterPro" id="IPR013785">
    <property type="entry name" value="Aldolase_TIM"/>
</dbReference>
<evidence type="ECO:0000256" key="5">
    <source>
        <dbReference type="ARBA" id="ARBA00022723"/>
    </source>
</evidence>
<dbReference type="PROSITE" id="PS51918">
    <property type="entry name" value="RADICAL_SAM"/>
    <property type="match status" value="1"/>
</dbReference>
<evidence type="ECO:0000256" key="1">
    <source>
        <dbReference type="ARBA" id="ARBA00001966"/>
    </source>
</evidence>
<dbReference type="InterPro" id="IPR006638">
    <property type="entry name" value="Elp3/MiaA/NifB-like_rSAM"/>
</dbReference>
<gene>
    <name evidence="9" type="ORF">RASY3_07620</name>
</gene>
<feature type="domain" description="Radical SAM core" evidence="8">
    <location>
        <begin position="179"/>
        <end position="399"/>
    </location>
</feature>
<keyword evidence="2" id="KW-0489">Methyltransferase</keyword>